<dbReference type="AlphaFoldDB" id="S0FHF4"/>
<gene>
    <name evidence="2" type="ORF">CTER_3040</name>
</gene>
<dbReference type="eggNOG" id="ENOG5032ZJH">
    <property type="taxonomic scope" value="Bacteria"/>
</dbReference>
<keyword evidence="1" id="KW-1133">Transmembrane helix</keyword>
<name>S0FHF4_RUMCE</name>
<sequence>MNTNTKTIILISILLIVIILSGSLTLYYLERSAGILEYSVISASKSVSDKQWTSAEKQLEEFNKNWDRTKYYWAMLVDHFEIDNIDDSFTKTKMYVESEDYSSALAELEALKYYILHIPKKESFSFENIF</sequence>
<reference evidence="2 3" key="1">
    <citation type="journal article" date="2013" name="Genome Announc.">
        <title>Draft Genome Sequence of the Cellulolytic, Mesophilic, Anaerobic Bacterium Clostridium termitidis Strain CT1112 (DSM 5398).</title>
        <authorList>
            <person name="Lal S."/>
            <person name="Ramachandran U."/>
            <person name="Zhang X."/>
            <person name="Munir R."/>
            <person name="Sparling R."/>
            <person name="Levin D.B."/>
        </authorList>
    </citation>
    <scope>NUCLEOTIDE SEQUENCE [LARGE SCALE GENOMIC DNA]</scope>
    <source>
        <strain evidence="2 3">CT1112</strain>
    </source>
</reference>
<organism evidence="2 3">
    <name type="scientific">Ruminiclostridium cellobioparum subsp. termitidis CT1112</name>
    <dbReference type="NCBI Taxonomy" id="1195236"/>
    <lineage>
        <taxon>Bacteria</taxon>
        <taxon>Bacillati</taxon>
        <taxon>Bacillota</taxon>
        <taxon>Clostridia</taxon>
        <taxon>Eubacteriales</taxon>
        <taxon>Oscillospiraceae</taxon>
        <taxon>Ruminiclostridium</taxon>
    </lineage>
</organism>
<dbReference type="EMBL" id="AORV01000042">
    <property type="protein sequence ID" value="EMS71175.1"/>
    <property type="molecule type" value="Genomic_DNA"/>
</dbReference>
<dbReference type="InterPro" id="IPR025373">
    <property type="entry name" value="DUF4363"/>
</dbReference>
<evidence type="ECO:0000256" key="1">
    <source>
        <dbReference type="SAM" id="Phobius"/>
    </source>
</evidence>
<evidence type="ECO:0008006" key="4">
    <source>
        <dbReference type="Google" id="ProtNLM"/>
    </source>
</evidence>
<feature type="transmembrane region" description="Helical" evidence="1">
    <location>
        <begin position="7"/>
        <end position="29"/>
    </location>
</feature>
<evidence type="ECO:0000313" key="2">
    <source>
        <dbReference type="EMBL" id="EMS71175.1"/>
    </source>
</evidence>
<keyword evidence="1" id="KW-0812">Transmembrane</keyword>
<evidence type="ECO:0000313" key="3">
    <source>
        <dbReference type="Proteomes" id="UP000014155"/>
    </source>
</evidence>
<dbReference type="STRING" id="1195236.CTER_3040"/>
<dbReference type="Proteomes" id="UP000014155">
    <property type="component" value="Unassembled WGS sequence"/>
</dbReference>
<keyword evidence="3" id="KW-1185">Reference proteome</keyword>
<dbReference type="RefSeq" id="WP_004626911.1">
    <property type="nucleotide sequence ID" value="NZ_AORV01000042.1"/>
</dbReference>
<comment type="caution">
    <text evidence="2">The sequence shown here is derived from an EMBL/GenBank/DDBJ whole genome shotgun (WGS) entry which is preliminary data.</text>
</comment>
<dbReference type="PATRIC" id="fig|1195236.3.peg.3266"/>
<proteinExistence type="predicted"/>
<accession>S0FHF4</accession>
<keyword evidence="1" id="KW-0472">Membrane</keyword>
<dbReference type="Pfam" id="PF14276">
    <property type="entry name" value="DUF4363"/>
    <property type="match status" value="1"/>
</dbReference>
<protein>
    <recommendedName>
        <fullName evidence="4">DUF4363 domain-containing protein</fullName>
    </recommendedName>
</protein>